<reference evidence="3 4" key="1">
    <citation type="submission" date="2018-11" db="EMBL/GenBank/DDBJ databases">
        <title>Sequencing the genomes of 1000 actinobacteria strains.</title>
        <authorList>
            <person name="Klenk H.-P."/>
        </authorList>
    </citation>
    <scope>NUCLEOTIDE SEQUENCE [LARGE SCALE GENOMIC DNA]</scope>
    <source>
        <strain evidence="3 4">DSM 11294</strain>
    </source>
</reference>
<comment type="caution">
    <text evidence="3">The sequence shown here is derived from an EMBL/GenBank/DDBJ whole genome shotgun (WGS) entry which is preliminary data.</text>
</comment>
<dbReference type="EMBL" id="RKHK01000001">
    <property type="protein sequence ID" value="ROR72528.1"/>
    <property type="molecule type" value="Genomic_DNA"/>
</dbReference>
<dbReference type="InterPro" id="IPR001128">
    <property type="entry name" value="Cyt_P450"/>
</dbReference>
<dbReference type="InterPro" id="IPR050121">
    <property type="entry name" value="Cytochrome_P450_monoxygenase"/>
</dbReference>
<dbReference type="InterPro" id="IPR036396">
    <property type="entry name" value="Cyt_P450_sf"/>
</dbReference>
<sequence length="436" mass="48297">MTDMPAIAATDATRAIAKILLPMAAGGAIARRPTMMRMVDRLNLDAGAIDEMRRLRSKYGPGPVQITPGRRLALVLDPDDVHHILNNTPEPFRPDTKEKRGALEHFQPEGVLISTPEERLKRRPLNEAALQTRQPVHDHAATMSAAIEAETEALLGHVDFAGGLSWRPFAIAWWRMVRQITLGASARDDTATTDGLLRLRQDANTSYLKPTRKKLRARVLASIQDYVERAEPGSLAQMVATVPAEPGVERHQQVPQWLFAFDAAAWATMRALALVSNSPEVVTQLREELAGADQGRPDLPYSRAVILESLRLFSTTPLVLRETTTETEWASGTLPPQSSLVIFAPFFHRDPDHLAEADSFAPELWMRERTDADWPLVPFSGGPGMCPGRNVVLMVSSLVLSRLVSGHDFSGREFPAQRIPPSLDPFSLRFRATRRA</sequence>
<protein>
    <submittedName>
        <fullName evidence="3">Cytochrome P450</fullName>
    </submittedName>
</protein>
<evidence type="ECO:0000256" key="2">
    <source>
        <dbReference type="PIRSR" id="PIRSR602401-1"/>
    </source>
</evidence>
<dbReference type="PRINTS" id="PR00463">
    <property type="entry name" value="EP450I"/>
</dbReference>
<dbReference type="SUPFAM" id="SSF48264">
    <property type="entry name" value="Cytochrome P450"/>
    <property type="match status" value="1"/>
</dbReference>
<proteinExistence type="inferred from homology"/>
<keyword evidence="2" id="KW-0408">Iron</keyword>
<dbReference type="GO" id="GO:0020037">
    <property type="term" value="F:heme binding"/>
    <property type="evidence" value="ECO:0007669"/>
    <property type="project" value="InterPro"/>
</dbReference>
<dbReference type="Proteomes" id="UP000280668">
    <property type="component" value="Unassembled WGS sequence"/>
</dbReference>
<keyword evidence="2" id="KW-0349">Heme</keyword>
<comment type="similarity">
    <text evidence="1">Belongs to the cytochrome P450 family.</text>
</comment>
<keyword evidence="2" id="KW-0479">Metal-binding</keyword>
<evidence type="ECO:0000313" key="4">
    <source>
        <dbReference type="Proteomes" id="UP000280668"/>
    </source>
</evidence>
<dbReference type="RefSeq" id="WP_123303077.1">
    <property type="nucleotide sequence ID" value="NZ_RKHK01000001.1"/>
</dbReference>
<dbReference type="Pfam" id="PF00067">
    <property type="entry name" value="p450"/>
    <property type="match status" value="1"/>
</dbReference>
<keyword evidence="4" id="KW-1185">Reference proteome</keyword>
<dbReference type="PANTHER" id="PTHR24305">
    <property type="entry name" value="CYTOCHROME P450"/>
    <property type="match status" value="1"/>
</dbReference>
<dbReference type="OrthoDB" id="7376058at2"/>
<dbReference type="InterPro" id="IPR002401">
    <property type="entry name" value="Cyt_P450_E_grp-I"/>
</dbReference>
<name>A0A3N2BBC1_9MICO</name>
<dbReference type="GO" id="GO:0005506">
    <property type="term" value="F:iron ion binding"/>
    <property type="evidence" value="ECO:0007669"/>
    <property type="project" value="InterPro"/>
</dbReference>
<accession>A0A3N2BBC1</accession>
<organism evidence="3 4">
    <name type="scientific">Bogoriella caseilytica</name>
    <dbReference type="NCBI Taxonomy" id="56055"/>
    <lineage>
        <taxon>Bacteria</taxon>
        <taxon>Bacillati</taxon>
        <taxon>Actinomycetota</taxon>
        <taxon>Actinomycetes</taxon>
        <taxon>Micrococcales</taxon>
        <taxon>Bogoriellaceae</taxon>
        <taxon>Bogoriella</taxon>
    </lineage>
</organism>
<dbReference type="GO" id="GO:0016705">
    <property type="term" value="F:oxidoreductase activity, acting on paired donors, with incorporation or reduction of molecular oxygen"/>
    <property type="evidence" value="ECO:0007669"/>
    <property type="project" value="InterPro"/>
</dbReference>
<evidence type="ECO:0000313" key="3">
    <source>
        <dbReference type="EMBL" id="ROR72528.1"/>
    </source>
</evidence>
<evidence type="ECO:0000256" key="1">
    <source>
        <dbReference type="ARBA" id="ARBA00010617"/>
    </source>
</evidence>
<dbReference type="AlphaFoldDB" id="A0A3N2BBC1"/>
<comment type="cofactor">
    <cofactor evidence="2">
        <name>heme</name>
        <dbReference type="ChEBI" id="CHEBI:30413"/>
    </cofactor>
</comment>
<dbReference type="PANTHER" id="PTHR24305:SF166">
    <property type="entry name" value="CYTOCHROME P450 12A4, MITOCHONDRIAL-RELATED"/>
    <property type="match status" value="1"/>
</dbReference>
<dbReference type="GO" id="GO:0004497">
    <property type="term" value="F:monooxygenase activity"/>
    <property type="evidence" value="ECO:0007669"/>
    <property type="project" value="InterPro"/>
</dbReference>
<feature type="binding site" description="axial binding residue" evidence="2">
    <location>
        <position position="386"/>
    </location>
    <ligand>
        <name>heme</name>
        <dbReference type="ChEBI" id="CHEBI:30413"/>
    </ligand>
    <ligandPart>
        <name>Fe</name>
        <dbReference type="ChEBI" id="CHEBI:18248"/>
    </ligandPart>
</feature>
<gene>
    <name evidence="3" type="ORF">EDD31_0880</name>
</gene>
<dbReference type="Gene3D" id="1.10.630.10">
    <property type="entry name" value="Cytochrome P450"/>
    <property type="match status" value="1"/>
</dbReference>